<feature type="region of interest" description="Disordered" evidence="1">
    <location>
        <begin position="82"/>
        <end position="111"/>
    </location>
</feature>
<name>A0AAV4TGP3_9ARAC</name>
<evidence type="ECO:0000313" key="3">
    <source>
        <dbReference type="Proteomes" id="UP001054837"/>
    </source>
</evidence>
<dbReference type="Proteomes" id="UP001054837">
    <property type="component" value="Unassembled WGS sequence"/>
</dbReference>
<comment type="caution">
    <text evidence="2">The sequence shown here is derived from an EMBL/GenBank/DDBJ whole genome shotgun (WGS) entry which is preliminary data.</text>
</comment>
<keyword evidence="3" id="KW-1185">Reference proteome</keyword>
<dbReference type="AlphaFoldDB" id="A0AAV4TGP3"/>
<protein>
    <submittedName>
        <fullName evidence="2">Uncharacterized protein</fullName>
    </submittedName>
</protein>
<accession>A0AAV4TGP3</accession>
<evidence type="ECO:0000313" key="2">
    <source>
        <dbReference type="EMBL" id="GIY45773.1"/>
    </source>
</evidence>
<organism evidence="2 3">
    <name type="scientific">Caerostris darwini</name>
    <dbReference type="NCBI Taxonomy" id="1538125"/>
    <lineage>
        <taxon>Eukaryota</taxon>
        <taxon>Metazoa</taxon>
        <taxon>Ecdysozoa</taxon>
        <taxon>Arthropoda</taxon>
        <taxon>Chelicerata</taxon>
        <taxon>Arachnida</taxon>
        <taxon>Araneae</taxon>
        <taxon>Araneomorphae</taxon>
        <taxon>Entelegynae</taxon>
        <taxon>Araneoidea</taxon>
        <taxon>Araneidae</taxon>
        <taxon>Caerostris</taxon>
    </lineage>
</organism>
<evidence type="ECO:0000256" key="1">
    <source>
        <dbReference type="SAM" id="MobiDB-lite"/>
    </source>
</evidence>
<sequence>MNDFRNHECRGTSGKEMLHGCAGKSVVSSICHEITASCTISSPCIVSSCTTLLHVLFPLYIVATFRLRSAVLVHPHFKPNTRKLKAGDSSDSETESTNAEQNQPPRHDFRDRRRQFFSPSPLLLLQTLLSGRNETGPVLSRPGCRFATFLRNSLSPLCSIPNAADDFRRTSKPSFVSQVLCLETPAIHSFPSDVVVCKAFRSGSLAKIGVIAFLWKAIIRKSNGQIATCTARFNLSFNISVSVGVVQPFGLVLKIQK</sequence>
<reference evidence="2 3" key="1">
    <citation type="submission" date="2021-06" db="EMBL/GenBank/DDBJ databases">
        <title>Caerostris darwini draft genome.</title>
        <authorList>
            <person name="Kono N."/>
            <person name="Arakawa K."/>
        </authorList>
    </citation>
    <scope>NUCLEOTIDE SEQUENCE [LARGE SCALE GENOMIC DNA]</scope>
</reference>
<dbReference type="EMBL" id="BPLQ01009658">
    <property type="protein sequence ID" value="GIY45773.1"/>
    <property type="molecule type" value="Genomic_DNA"/>
</dbReference>
<proteinExistence type="predicted"/>
<gene>
    <name evidence="2" type="ORF">CDAR_544061</name>
</gene>